<evidence type="ECO:0000313" key="2">
    <source>
        <dbReference type="Proteomes" id="UP000050525"/>
    </source>
</evidence>
<keyword evidence="2" id="KW-1185">Reference proteome</keyword>
<proteinExistence type="predicted"/>
<sequence length="111" mass="12200">MILQLLNHATQGHDKTAKKRIPLVSIPLQPLTRLSSHLDLTIKQRFLFSSGIQPPASPTASWFKDLKSCRAKGKGQRVQTGLHLNLIGTPGLIHSGCWLALILLGKEGFEL</sequence>
<evidence type="ECO:0000313" key="1">
    <source>
        <dbReference type="EMBL" id="KYO39041.1"/>
    </source>
</evidence>
<accession>A0A151NQD0</accession>
<reference evidence="1 2" key="1">
    <citation type="journal article" date="2012" name="Genome Biol.">
        <title>Sequencing three crocodilian genomes to illuminate the evolution of archosaurs and amniotes.</title>
        <authorList>
            <person name="St John J.A."/>
            <person name="Braun E.L."/>
            <person name="Isberg S.R."/>
            <person name="Miles L.G."/>
            <person name="Chong A.Y."/>
            <person name="Gongora J."/>
            <person name="Dalzell P."/>
            <person name="Moran C."/>
            <person name="Bed'hom B."/>
            <person name="Abzhanov A."/>
            <person name="Burgess S.C."/>
            <person name="Cooksey A.M."/>
            <person name="Castoe T.A."/>
            <person name="Crawford N.G."/>
            <person name="Densmore L.D."/>
            <person name="Drew J.C."/>
            <person name="Edwards S.V."/>
            <person name="Faircloth B.C."/>
            <person name="Fujita M.K."/>
            <person name="Greenwold M.J."/>
            <person name="Hoffmann F.G."/>
            <person name="Howard J.M."/>
            <person name="Iguchi T."/>
            <person name="Janes D.E."/>
            <person name="Khan S.Y."/>
            <person name="Kohno S."/>
            <person name="de Koning A.J."/>
            <person name="Lance S.L."/>
            <person name="McCarthy F.M."/>
            <person name="McCormack J.E."/>
            <person name="Merchant M.E."/>
            <person name="Peterson D.G."/>
            <person name="Pollock D.D."/>
            <person name="Pourmand N."/>
            <person name="Raney B.J."/>
            <person name="Roessler K.A."/>
            <person name="Sanford J.R."/>
            <person name="Sawyer R.H."/>
            <person name="Schmidt C.J."/>
            <person name="Triplett E.W."/>
            <person name="Tuberville T.D."/>
            <person name="Venegas-Anaya M."/>
            <person name="Howard J.T."/>
            <person name="Jarvis E.D."/>
            <person name="Guillette L.J.Jr."/>
            <person name="Glenn T.C."/>
            <person name="Green R.E."/>
            <person name="Ray D.A."/>
        </authorList>
    </citation>
    <scope>NUCLEOTIDE SEQUENCE [LARGE SCALE GENOMIC DNA]</scope>
    <source>
        <strain evidence="1">KSC_2009_1</strain>
    </source>
</reference>
<comment type="caution">
    <text evidence="1">The sequence shown here is derived from an EMBL/GenBank/DDBJ whole genome shotgun (WGS) entry which is preliminary data.</text>
</comment>
<dbReference type="Proteomes" id="UP000050525">
    <property type="component" value="Unassembled WGS sequence"/>
</dbReference>
<dbReference type="EMBL" id="AKHW03002395">
    <property type="protein sequence ID" value="KYO39041.1"/>
    <property type="molecule type" value="Genomic_DNA"/>
</dbReference>
<organism evidence="1 2">
    <name type="scientific">Alligator mississippiensis</name>
    <name type="common">American alligator</name>
    <dbReference type="NCBI Taxonomy" id="8496"/>
    <lineage>
        <taxon>Eukaryota</taxon>
        <taxon>Metazoa</taxon>
        <taxon>Chordata</taxon>
        <taxon>Craniata</taxon>
        <taxon>Vertebrata</taxon>
        <taxon>Euteleostomi</taxon>
        <taxon>Archelosauria</taxon>
        <taxon>Archosauria</taxon>
        <taxon>Crocodylia</taxon>
        <taxon>Alligatoridae</taxon>
        <taxon>Alligatorinae</taxon>
        <taxon>Alligator</taxon>
    </lineage>
</organism>
<name>A0A151NQD0_ALLMI</name>
<gene>
    <name evidence="1" type="ORF">Y1Q_0022611</name>
</gene>
<dbReference type="AlphaFoldDB" id="A0A151NQD0"/>
<protein>
    <submittedName>
        <fullName evidence="1">Uncharacterized protein</fullName>
    </submittedName>
</protein>